<feature type="non-terminal residue" evidence="1">
    <location>
        <position position="59"/>
    </location>
</feature>
<reference evidence="1" key="1">
    <citation type="journal article" date="2020" name="Stud. Mycol.">
        <title>101 Dothideomycetes genomes: a test case for predicting lifestyles and emergence of pathogens.</title>
        <authorList>
            <person name="Haridas S."/>
            <person name="Albert R."/>
            <person name="Binder M."/>
            <person name="Bloem J."/>
            <person name="Labutti K."/>
            <person name="Salamov A."/>
            <person name="Andreopoulos B."/>
            <person name="Baker S."/>
            <person name="Barry K."/>
            <person name="Bills G."/>
            <person name="Bluhm B."/>
            <person name="Cannon C."/>
            <person name="Castanera R."/>
            <person name="Culley D."/>
            <person name="Daum C."/>
            <person name="Ezra D."/>
            <person name="Gonzalez J."/>
            <person name="Henrissat B."/>
            <person name="Kuo A."/>
            <person name="Liang C."/>
            <person name="Lipzen A."/>
            <person name="Lutzoni F."/>
            <person name="Magnuson J."/>
            <person name="Mondo S."/>
            <person name="Nolan M."/>
            <person name="Ohm R."/>
            <person name="Pangilinan J."/>
            <person name="Park H.-J."/>
            <person name="Ramirez L."/>
            <person name="Alfaro M."/>
            <person name="Sun H."/>
            <person name="Tritt A."/>
            <person name="Yoshinaga Y."/>
            <person name="Zwiers L.-H."/>
            <person name="Turgeon B."/>
            <person name="Goodwin S."/>
            <person name="Spatafora J."/>
            <person name="Crous P."/>
            <person name="Grigoriev I."/>
        </authorList>
    </citation>
    <scope>NUCLEOTIDE SEQUENCE</scope>
    <source>
        <strain evidence="1">ATCC 16933</strain>
    </source>
</reference>
<keyword evidence="2" id="KW-1185">Reference proteome</keyword>
<evidence type="ECO:0000313" key="2">
    <source>
        <dbReference type="Proteomes" id="UP000799766"/>
    </source>
</evidence>
<evidence type="ECO:0008006" key="3">
    <source>
        <dbReference type="Google" id="ProtNLM"/>
    </source>
</evidence>
<dbReference type="Proteomes" id="UP000799766">
    <property type="component" value="Unassembled WGS sequence"/>
</dbReference>
<sequence length="59" mass="6817">RFAIFIDGLDKFDGDHSDVINLVLWLRTQPNVKICLASRPWNVFSDALKSRISLCLERL</sequence>
<feature type="non-terminal residue" evidence="1">
    <location>
        <position position="1"/>
    </location>
</feature>
<dbReference type="EMBL" id="MU001698">
    <property type="protein sequence ID" value="KAF2453283.1"/>
    <property type="molecule type" value="Genomic_DNA"/>
</dbReference>
<dbReference type="PANTHER" id="PTHR10039">
    <property type="entry name" value="AMELOGENIN"/>
    <property type="match status" value="1"/>
</dbReference>
<organism evidence="1 2">
    <name type="scientific">Lineolata rhizophorae</name>
    <dbReference type="NCBI Taxonomy" id="578093"/>
    <lineage>
        <taxon>Eukaryota</taxon>
        <taxon>Fungi</taxon>
        <taxon>Dikarya</taxon>
        <taxon>Ascomycota</taxon>
        <taxon>Pezizomycotina</taxon>
        <taxon>Dothideomycetes</taxon>
        <taxon>Dothideomycetes incertae sedis</taxon>
        <taxon>Lineolatales</taxon>
        <taxon>Lineolataceae</taxon>
        <taxon>Lineolata</taxon>
    </lineage>
</organism>
<dbReference type="PANTHER" id="PTHR10039:SF5">
    <property type="entry name" value="NACHT DOMAIN-CONTAINING PROTEIN"/>
    <property type="match status" value="1"/>
</dbReference>
<proteinExistence type="predicted"/>
<dbReference type="AlphaFoldDB" id="A0A6A6NPQ5"/>
<protein>
    <recommendedName>
        <fullName evidence="3">NACHT domain-containing protein</fullName>
    </recommendedName>
</protein>
<accession>A0A6A6NPQ5</accession>
<evidence type="ECO:0000313" key="1">
    <source>
        <dbReference type="EMBL" id="KAF2453283.1"/>
    </source>
</evidence>
<gene>
    <name evidence="1" type="ORF">BDY21DRAFT_263984</name>
</gene>
<dbReference type="OrthoDB" id="443402at2759"/>
<name>A0A6A6NPQ5_9PEZI</name>